<dbReference type="Proteomes" id="UP000824201">
    <property type="component" value="Unassembled WGS sequence"/>
</dbReference>
<reference evidence="1" key="2">
    <citation type="journal article" date="2021" name="PeerJ">
        <title>Extensive microbial diversity within the chicken gut microbiome revealed by metagenomics and culture.</title>
        <authorList>
            <person name="Gilroy R."/>
            <person name="Ravi A."/>
            <person name="Getino M."/>
            <person name="Pursley I."/>
            <person name="Horton D.L."/>
            <person name="Alikhan N.F."/>
            <person name="Baker D."/>
            <person name="Gharbi K."/>
            <person name="Hall N."/>
            <person name="Watson M."/>
            <person name="Adriaenssens E.M."/>
            <person name="Foster-Nyarko E."/>
            <person name="Jarju S."/>
            <person name="Secka A."/>
            <person name="Antonio M."/>
            <person name="Oren A."/>
            <person name="Chaudhuri R.R."/>
            <person name="La Ragione R."/>
            <person name="Hildebrand F."/>
            <person name="Pallen M.J."/>
        </authorList>
    </citation>
    <scope>NUCLEOTIDE SEQUENCE</scope>
    <source>
        <strain evidence="1">ChiW13-3771</strain>
    </source>
</reference>
<dbReference type="EMBL" id="DVHN01000005">
    <property type="protein sequence ID" value="HIR87471.1"/>
    <property type="molecule type" value="Genomic_DNA"/>
</dbReference>
<evidence type="ECO:0000313" key="1">
    <source>
        <dbReference type="EMBL" id="HIR87471.1"/>
    </source>
</evidence>
<feature type="non-terminal residue" evidence="1">
    <location>
        <position position="126"/>
    </location>
</feature>
<reference evidence="1" key="1">
    <citation type="submission" date="2020-10" db="EMBL/GenBank/DDBJ databases">
        <authorList>
            <person name="Gilroy R."/>
        </authorList>
    </citation>
    <scope>NUCLEOTIDE SEQUENCE</scope>
    <source>
        <strain evidence="1">ChiW13-3771</strain>
    </source>
</reference>
<protein>
    <submittedName>
        <fullName evidence="1">Uncharacterized protein</fullName>
    </submittedName>
</protein>
<accession>A0A9D1EBU5</accession>
<gene>
    <name evidence="1" type="ORF">IAC96_00830</name>
</gene>
<evidence type="ECO:0000313" key="2">
    <source>
        <dbReference type="Proteomes" id="UP000824201"/>
    </source>
</evidence>
<proteinExistence type="predicted"/>
<sequence>MKVEEFNLINNDIYFMEIIGKWVIINNDYTGIMILDNHLQLIKKLFLIQELMIYSSFSSSSELLLFCPDNNCLIYINIKFFDFQIISLEGLENLILSAIYKWDQEEVILSSYKKEFIKLDLNNYSI</sequence>
<organism evidence="1 2">
    <name type="scientific">Candidatus Fimimorpha faecalis</name>
    <dbReference type="NCBI Taxonomy" id="2840824"/>
    <lineage>
        <taxon>Bacteria</taxon>
        <taxon>Bacillati</taxon>
        <taxon>Bacillota</taxon>
        <taxon>Clostridia</taxon>
        <taxon>Eubacteriales</taxon>
        <taxon>Candidatus Fimimorpha</taxon>
    </lineage>
</organism>
<comment type="caution">
    <text evidence="1">The sequence shown here is derived from an EMBL/GenBank/DDBJ whole genome shotgun (WGS) entry which is preliminary data.</text>
</comment>
<name>A0A9D1EBU5_9FIRM</name>
<dbReference type="AlphaFoldDB" id="A0A9D1EBU5"/>